<accession>A0ACC1PTJ3</accession>
<proteinExistence type="predicted"/>
<evidence type="ECO:0000313" key="2">
    <source>
        <dbReference type="Proteomes" id="UP001144978"/>
    </source>
</evidence>
<dbReference type="EMBL" id="JANSHE010001543">
    <property type="protein sequence ID" value="KAJ3002174.1"/>
    <property type="molecule type" value="Genomic_DNA"/>
</dbReference>
<comment type="caution">
    <text evidence="1">The sequence shown here is derived from an EMBL/GenBank/DDBJ whole genome shotgun (WGS) entry which is preliminary data.</text>
</comment>
<organism evidence="1 2">
    <name type="scientific">Trametes sanguinea</name>
    <dbReference type="NCBI Taxonomy" id="158606"/>
    <lineage>
        <taxon>Eukaryota</taxon>
        <taxon>Fungi</taxon>
        <taxon>Dikarya</taxon>
        <taxon>Basidiomycota</taxon>
        <taxon>Agaricomycotina</taxon>
        <taxon>Agaricomycetes</taxon>
        <taxon>Polyporales</taxon>
        <taxon>Polyporaceae</taxon>
        <taxon>Trametes</taxon>
    </lineage>
</organism>
<sequence>MNSDNQPHLQNSIPTVHKHTLYRLDGDVLQVVLELLPPGRCLRPLSMTCKWLRAACAPVLFQTCAVKSDMLDRTYEFEFIPCSLWPYVRNLSFTGCFSRNKIQWLNLAIDHQLDPYLLEEEFNERLKTVKQNSVTLREAMGSMQSLTSIDICLPHQTDPRDPERITGISPYILEAILSTPHLRHLSIAGPLFHPRDSLPPDTTCPSLAELSSFNYYYDLEHSSAQISGAEREQITRILACAHGHLEELNLPA</sequence>
<keyword evidence="2" id="KW-1185">Reference proteome</keyword>
<gene>
    <name evidence="1" type="ORF">NUW54_g5989</name>
</gene>
<name>A0ACC1PTJ3_9APHY</name>
<reference evidence="1" key="1">
    <citation type="submission" date="2022-08" db="EMBL/GenBank/DDBJ databases">
        <title>Genome Sequence of Pycnoporus sanguineus.</title>
        <authorList>
            <person name="Buettner E."/>
        </authorList>
    </citation>
    <scope>NUCLEOTIDE SEQUENCE</scope>
    <source>
        <strain evidence="1">CG-C14</strain>
    </source>
</reference>
<protein>
    <submittedName>
        <fullName evidence="1">Uncharacterized protein</fullName>
    </submittedName>
</protein>
<evidence type="ECO:0000313" key="1">
    <source>
        <dbReference type="EMBL" id="KAJ3002174.1"/>
    </source>
</evidence>
<dbReference type="Proteomes" id="UP001144978">
    <property type="component" value="Unassembled WGS sequence"/>
</dbReference>